<dbReference type="AlphaFoldDB" id="A0A4C2EDS0"/>
<protein>
    <submittedName>
        <fullName evidence="2">Uncharacterized protein</fullName>
    </submittedName>
</protein>
<name>A0A4C2EDS0_9SACH</name>
<feature type="region of interest" description="Disordered" evidence="1">
    <location>
        <begin position="58"/>
        <end position="87"/>
    </location>
</feature>
<organism evidence="2 3">
    <name type="scientific">Zygosaccharomyces mellis</name>
    <dbReference type="NCBI Taxonomy" id="42258"/>
    <lineage>
        <taxon>Eukaryota</taxon>
        <taxon>Fungi</taxon>
        <taxon>Dikarya</taxon>
        <taxon>Ascomycota</taxon>
        <taxon>Saccharomycotina</taxon>
        <taxon>Saccharomycetes</taxon>
        <taxon>Saccharomycetales</taxon>
        <taxon>Saccharomycetaceae</taxon>
        <taxon>Zygosaccharomyces</taxon>
    </lineage>
</organism>
<feature type="compositionally biased region" description="Basic residues" evidence="1">
    <location>
        <begin position="63"/>
        <end position="74"/>
    </location>
</feature>
<feature type="region of interest" description="Disordered" evidence="1">
    <location>
        <begin position="99"/>
        <end position="267"/>
    </location>
</feature>
<evidence type="ECO:0000313" key="2">
    <source>
        <dbReference type="EMBL" id="GCF00159.1"/>
    </source>
</evidence>
<feature type="compositionally biased region" description="Basic and acidic residues" evidence="1">
    <location>
        <begin position="129"/>
        <end position="163"/>
    </location>
</feature>
<keyword evidence="3" id="KW-1185">Reference proteome</keyword>
<comment type="caution">
    <text evidence="2">The sequence shown here is derived from an EMBL/GenBank/DDBJ whole genome shotgun (WGS) entry which is preliminary data.</text>
</comment>
<feature type="compositionally biased region" description="Basic and acidic residues" evidence="1">
    <location>
        <begin position="236"/>
        <end position="254"/>
    </location>
</feature>
<dbReference type="Proteomes" id="UP000301737">
    <property type="component" value="Unassembled WGS sequence"/>
</dbReference>
<evidence type="ECO:0000256" key="1">
    <source>
        <dbReference type="SAM" id="MobiDB-lite"/>
    </source>
</evidence>
<evidence type="ECO:0000313" key="3">
    <source>
        <dbReference type="Proteomes" id="UP000301737"/>
    </source>
</evidence>
<reference evidence="2 3" key="1">
    <citation type="submission" date="2019-01" db="EMBL/GenBank/DDBJ databases">
        <title>Draft Genome Sequencing of Zygosaccharomyces mellis Ca-7.</title>
        <authorList>
            <person name="Shiwa Y."/>
            <person name="Kanesaki Y."/>
            <person name="Ishige T."/>
            <person name="Mura K."/>
            <person name="Hori T."/>
            <person name="Tamura T."/>
        </authorList>
    </citation>
    <scope>NUCLEOTIDE SEQUENCE [LARGE SCALE GENOMIC DNA]</scope>
    <source>
        <strain evidence="2 3">Ca-7</strain>
    </source>
</reference>
<proteinExistence type="predicted"/>
<feature type="compositionally biased region" description="Polar residues" evidence="1">
    <location>
        <begin position="220"/>
        <end position="233"/>
    </location>
</feature>
<dbReference type="EMBL" id="BIMX01000016">
    <property type="protein sequence ID" value="GCF00159.1"/>
    <property type="molecule type" value="Genomic_DNA"/>
</dbReference>
<feature type="compositionally biased region" description="Basic residues" evidence="1">
    <location>
        <begin position="255"/>
        <end position="267"/>
    </location>
</feature>
<sequence>MDDSAIVAFLLSDDEDSDFHSLVYDFTENLQIEDSQDSKKLKRSKEEDQAFNYFFISPSIQKSSRRKNKSKRNGKSSQPQRSIEEEKLEFIISEEELFGNGDGRSKRGKKRTGKNPKDIQEEQVLVFEEPLKYEKKPKTKGRRLEAKKNDGKKSKVSGDKHIDPFNTNQNKDSIIKSKSRHSTFGSEQDEQRFNKKVQSKKLGSSRYKDSRRWKKERSNLDQSLDQNLRPTSKSKLKTELKAEPAPEIEPEPKGKNGKKSIKPKSQH</sequence>
<dbReference type="OrthoDB" id="10665832at2759"/>
<gene>
    <name evidence="2" type="ORF">ZYGM_000272</name>
</gene>
<accession>A0A4C2EDS0</accession>